<dbReference type="InterPro" id="IPR001296">
    <property type="entry name" value="Glyco_trans_1"/>
</dbReference>
<dbReference type="EMBL" id="FNGS01000003">
    <property type="protein sequence ID" value="SDL84230.1"/>
    <property type="molecule type" value="Genomic_DNA"/>
</dbReference>
<organism evidence="3 4">
    <name type="scientific">Siphonobacter aquaeclarae</name>
    <dbReference type="NCBI Taxonomy" id="563176"/>
    <lineage>
        <taxon>Bacteria</taxon>
        <taxon>Pseudomonadati</taxon>
        <taxon>Bacteroidota</taxon>
        <taxon>Cytophagia</taxon>
        <taxon>Cytophagales</taxon>
        <taxon>Cytophagaceae</taxon>
        <taxon>Siphonobacter</taxon>
    </lineage>
</organism>
<dbReference type="GO" id="GO:0016757">
    <property type="term" value="F:glycosyltransferase activity"/>
    <property type="evidence" value="ECO:0007669"/>
    <property type="project" value="InterPro"/>
</dbReference>
<dbReference type="InterPro" id="IPR028098">
    <property type="entry name" value="Glyco_trans_4-like_N"/>
</dbReference>
<keyword evidence="3" id="KW-0808">Transferase</keyword>
<dbReference type="PANTHER" id="PTHR12526:SF637">
    <property type="entry name" value="GLYCOSYLTRANSFERASE EPSF-RELATED"/>
    <property type="match status" value="1"/>
</dbReference>
<dbReference type="Gene3D" id="3.40.50.2000">
    <property type="entry name" value="Glycogen Phosphorylase B"/>
    <property type="match status" value="2"/>
</dbReference>
<protein>
    <submittedName>
        <fullName evidence="3">Glycosyltransferase involved in cell wall bisynthesis</fullName>
    </submittedName>
</protein>
<dbReference type="AlphaFoldDB" id="A0A1G9NCL0"/>
<dbReference type="RefSeq" id="WP_394331403.1">
    <property type="nucleotide sequence ID" value="NZ_FNGS01000003.1"/>
</dbReference>
<reference evidence="3 4" key="1">
    <citation type="submission" date="2016-10" db="EMBL/GenBank/DDBJ databases">
        <authorList>
            <person name="de Groot N.N."/>
        </authorList>
    </citation>
    <scope>NUCLEOTIDE SEQUENCE [LARGE SCALE GENOMIC DNA]</scope>
    <source>
        <strain evidence="3 4">DSM 21668</strain>
    </source>
</reference>
<dbReference type="PANTHER" id="PTHR12526">
    <property type="entry name" value="GLYCOSYLTRANSFERASE"/>
    <property type="match status" value="1"/>
</dbReference>
<evidence type="ECO:0000313" key="3">
    <source>
        <dbReference type="EMBL" id="SDL84230.1"/>
    </source>
</evidence>
<dbReference type="CDD" id="cd03801">
    <property type="entry name" value="GT4_PimA-like"/>
    <property type="match status" value="1"/>
</dbReference>
<dbReference type="SUPFAM" id="SSF53756">
    <property type="entry name" value="UDP-Glycosyltransferase/glycogen phosphorylase"/>
    <property type="match status" value="1"/>
</dbReference>
<keyword evidence="4" id="KW-1185">Reference proteome</keyword>
<feature type="domain" description="Glycosyl transferase family 1" evidence="1">
    <location>
        <begin position="165"/>
        <end position="304"/>
    </location>
</feature>
<feature type="domain" description="Glycosyltransferase subfamily 4-like N-terminal" evidence="2">
    <location>
        <begin position="4"/>
        <end position="135"/>
    </location>
</feature>
<evidence type="ECO:0000259" key="1">
    <source>
        <dbReference type="Pfam" id="PF00534"/>
    </source>
</evidence>
<dbReference type="Pfam" id="PF00534">
    <property type="entry name" value="Glycos_transf_1"/>
    <property type="match status" value="1"/>
</dbReference>
<proteinExistence type="predicted"/>
<dbReference type="STRING" id="563176.SAMN04488090_1954"/>
<sequence length="329" mass="38234">MVKTLADELFERGYEVTVYYFDDLKGINFKCPTKRISYLSSEPFRNNDIIHSHSFRPDIYNLVRGVFFRKPKISTAHCYVYQDFAMFYGKIVSVVFGSLWIQIWRRFRMVVQLTDDMEKYYRSYLRSDRMCVIHNAKFVDRFEPEITETEKAVLDGWSARNLSVLGISAKLIPRKGIDQVIRALPSLPGFAALVLGDGQEAENLRDLARLGGVEDRVLWGGFRENSYRFLKYVDISVLPSFSEGFPLALLEAIYFEKPIVCSGIPTHRSIFTEEEVGFFELGDIQDLVRAIEKTYARRKVIRARMKELSIKYSLDAMTESYLKLYRACL</sequence>
<dbReference type="Proteomes" id="UP000198901">
    <property type="component" value="Unassembled WGS sequence"/>
</dbReference>
<name>A0A1G9NCL0_9BACT</name>
<accession>A0A1G9NCL0</accession>
<dbReference type="Pfam" id="PF13439">
    <property type="entry name" value="Glyco_transf_4"/>
    <property type="match status" value="1"/>
</dbReference>
<evidence type="ECO:0000313" key="4">
    <source>
        <dbReference type="Proteomes" id="UP000198901"/>
    </source>
</evidence>
<gene>
    <name evidence="3" type="ORF">SAMN04488090_1954</name>
</gene>
<evidence type="ECO:0000259" key="2">
    <source>
        <dbReference type="Pfam" id="PF13439"/>
    </source>
</evidence>